<dbReference type="Proteomes" id="UP000214720">
    <property type="component" value="Unassembled WGS sequence"/>
</dbReference>
<evidence type="ECO:0000313" key="1">
    <source>
        <dbReference type="EMBL" id="OXC78537.1"/>
    </source>
</evidence>
<protein>
    <submittedName>
        <fullName evidence="1">Uncharacterized protein</fullName>
    </submittedName>
</protein>
<dbReference type="EMBL" id="MTHB01000062">
    <property type="protein sequence ID" value="OXC78537.1"/>
    <property type="molecule type" value="Genomic_DNA"/>
</dbReference>
<organism evidence="1 2">
    <name type="scientific">Caballeronia sordidicola</name>
    <name type="common">Burkholderia sordidicola</name>
    <dbReference type="NCBI Taxonomy" id="196367"/>
    <lineage>
        <taxon>Bacteria</taxon>
        <taxon>Pseudomonadati</taxon>
        <taxon>Pseudomonadota</taxon>
        <taxon>Betaproteobacteria</taxon>
        <taxon>Burkholderiales</taxon>
        <taxon>Burkholderiaceae</taxon>
        <taxon>Caballeronia</taxon>
    </lineage>
</organism>
<accession>A0A226X6C5</accession>
<evidence type="ECO:0000313" key="2">
    <source>
        <dbReference type="Proteomes" id="UP000214720"/>
    </source>
</evidence>
<reference evidence="2" key="1">
    <citation type="submission" date="2017-01" db="EMBL/GenBank/DDBJ databases">
        <title>Genome Analysis of Deinococcus marmoris KOPRI26562.</title>
        <authorList>
            <person name="Kim J.H."/>
            <person name="Oh H.-M."/>
        </authorList>
    </citation>
    <scope>NUCLEOTIDE SEQUENCE [LARGE SCALE GENOMIC DNA]</scope>
    <source>
        <strain evidence="2">PAMC 26633</strain>
    </source>
</reference>
<sequence length="60" mass="6574">MLSKLFKPRAPQPVKFEEGAHYQFSFASDSRAPKREVSAEAAVKRVAADIAALRSVVAEL</sequence>
<name>A0A226X6C5_CABSO</name>
<gene>
    <name evidence="1" type="ORF">BSU04_11320</name>
</gene>
<dbReference type="AlphaFoldDB" id="A0A226X6C5"/>
<proteinExistence type="predicted"/>
<comment type="caution">
    <text evidence="1">The sequence shown here is derived from an EMBL/GenBank/DDBJ whole genome shotgun (WGS) entry which is preliminary data.</text>
</comment>